<feature type="region of interest" description="Disordered" evidence="6">
    <location>
        <begin position="680"/>
        <end position="701"/>
    </location>
</feature>
<feature type="compositionally biased region" description="Low complexity" evidence="6">
    <location>
        <begin position="873"/>
        <end position="884"/>
    </location>
</feature>
<dbReference type="PANTHER" id="PTHR12792">
    <property type="entry name" value="EXTRA SPINDLE POLES 1-RELATED"/>
    <property type="match status" value="1"/>
</dbReference>
<feature type="compositionally biased region" description="Basic and acidic residues" evidence="6">
    <location>
        <begin position="443"/>
        <end position="456"/>
    </location>
</feature>
<evidence type="ECO:0000313" key="9">
    <source>
        <dbReference type="Proteomes" id="UP001164746"/>
    </source>
</evidence>
<dbReference type="EMBL" id="CP111016">
    <property type="protein sequence ID" value="WAR04410.1"/>
    <property type="molecule type" value="Genomic_DNA"/>
</dbReference>
<keyword evidence="5" id="KW-0175">Coiled coil</keyword>
<feature type="compositionally biased region" description="Basic and acidic residues" evidence="6">
    <location>
        <begin position="943"/>
        <end position="953"/>
    </location>
</feature>
<keyword evidence="9" id="KW-1185">Reference proteome</keyword>
<feature type="region of interest" description="Disordered" evidence="6">
    <location>
        <begin position="1087"/>
        <end position="1154"/>
    </location>
</feature>
<evidence type="ECO:0000256" key="3">
    <source>
        <dbReference type="ARBA" id="ARBA00022801"/>
    </source>
</evidence>
<name>A0ABY7E3I2_MYAAR</name>
<feature type="compositionally biased region" description="Polar residues" evidence="6">
    <location>
        <begin position="909"/>
        <end position="922"/>
    </location>
</feature>
<feature type="region of interest" description="Disordered" evidence="6">
    <location>
        <begin position="722"/>
        <end position="757"/>
    </location>
</feature>
<feature type="region of interest" description="Disordered" evidence="6">
    <location>
        <begin position="786"/>
        <end position="854"/>
    </location>
</feature>
<dbReference type="InterPro" id="IPR030397">
    <property type="entry name" value="SEPARIN_core_dom"/>
</dbReference>
<feature type="compositionally biased region" description="Polar residues" evidence="6">
    <location>
        <begin position="457"/>
        <end position="470"/>
    </location>
</feature>
<evidence type="ECO:0000256" key="4">
    <source>
        <dbReference type="ARBA" id="ARBA00022829"/>
    </source>
</evidence>
<dbReference type="Proteomes" id="UP001164746">
    <property type="component" value="Chromosome 5"/>
</dbReference>
<accession>A0ABY7E3I2</accession>
<feature type="compositionally biased region" description="Basic residues" evidence="6">
    <location>
        <begin position="798"/>
        <end position="808"/>
    </location>
</feature>
<dbReference type="Pfam" id="PF03568">
    <property type="entry name" value="Separin_C"/>
    <property type="match status" value="2"/>
</dbReference>
<feature type="compositionally biased region" description="Basic and acidic residues" evidence="6">
    <location>
        <begin position="380"/>
        <end position="395"/>
    </location>
</feature>
<feature type="region of interest" description="Disordered" evidence="6">
    <location>
        <begin position="375"/>
        <end position="395"/>
    </location>
</feature>
<dbReference type="InterPro" id="IPR005314">
    <property type="entry name" value="Peptidase_C50"/>
</dbReference>
<dbReference type="EC" id="3.4.22.49" evidence="2"/>
<feature type="compositionally biased region" description="Basic and acidic residues" evidence="6">
    <location>
        <begin position="896"/>
        <end position="907"/>
    </location>
</feature>
<protein>
    <recommendedName>
        <fullName evidence="2">separase</fullName>
        <ecNumber evidence="2">3.4.22.49</ecNumber>
    </recommendedName>
</protein>
<feature type="region of interest" description="Disordered" evidence="6">
    <location>
        <begin position="440"/>
        <end position="481"/>
    </location>
</feature>
<gene>
    <name evidence="8" type="ORF">MAR_019779</name>
</gene>
<dbReference type="PROSITE" id="PS51700">
    <property type="entry name" value="SEPARIN"/>
    <property type="match status" value="1"/>
</dbReference>
<evidence type="ECO:0000313" key="8">
    <source>
        <dbReference type="EMBL" id="WAR04410.1"/>
    </source>
</evidence>
<evidence type="ECO:0000256" key="1">
    <source>
        <dbReference type="ARBA" id="ARBA00000451"/>
    </source>
</evidence>
<reference evidence="8" key="1">
    <citation type="submission" date="2022-11" db="EMBL/GenBank/DDBJ databases">
        <title>Centuries of genome instability and evolution in soft-shell clam transmissible cancer (bioRxiv).</title>
        <authorList>
            <person name="Hart S.F.M."/>
            <person name="Yonemitsu M.A."/>
            <person name="Giersch R.M."/>
            <person name="Beal B.F."/>
            <person name="Arriagada G."/>
            <person name="Davis B.W."/>
            <person name="Ostrander E.A."/>
            <person name="Goff S.P."/>
            <person name="Metzger M.J."/>
        </authorList>
    </citation>
    <scope>NUCLEOTIDE SEQUENCE</scope>
    <source>
        <strain evidence="8">MELC-2E11</strain>
        <tissue evidence="8">Siphon/mantle</tissue>
    </source>
</reference>
<evidence type="ECO:0000256" key="5">
    <source>
        <dbReference type="SAM" id="Coils"/>
    </source>
</evidence>
<organism evidence="8 9">
    <name type="scientific">Mya arenaria</name>
    <name type="common">Soft-shell clam</name>
    <dbReference type="NCBI Taxonomy" id="6604"/>
    <lineage>
        <taxon>Eukaryota</taxon>
        <taxon>Metazoa</taxon>
        <taxon>Spiralia</taxon>
        <taxon>Lophotrochozoa</taxon>
        <taxon>Mollusca</taxon>
        <taxon>Bivalvia</taxon>
        <taxon>Autobranchia</taxon>
        <taxon>Heteroconchia</taxon>
        <taxon>Euheterodonta</taxon>
        <taxon>Imparidentia</taxon>
        <taxon>Neoheterodontei</taxon>
        <taxon>Myida</taxon>
        <taxon>Myoidea</taxon>
        <taxon>Myidae</taxon>
        <taxon>Mya</taxon>
    </lineage>
</organism>
<feature type="compositionally biased region" description="Basic residues" evidence="6">
    <location>
        <begin position="923"/>
        <end position="933"/>
    </location>
</feature>
<dbReference type="PANTHER" id="PTHR12792:SF0">
    <property type="entry name" value="SEPARIN"/>
    <property type="match status" value="1"/>
</dbReference>
<keyword evidence="3" id="KW-0378">Hydrolase</keyword>
<keyword evidence="4" id="KW-0159">Chromosome partition</keyword>
<proteinExistence type="predicted"/>
<feature type="domain" description="Peptidase C50" evidence="7">
    <location>
        <begin position="1528"/>
        <end position="1623"/>
    </location>
</feature>
<feature type="compositionally biased region" description="Basic and acidic residues" evidence="6">
    <location>
        <begin position="1106"/>
        <end position="1136"/>
    </location>
</feature>
<evidence type="ECO:0000259" key="7">
    <source>
        <dbReference type="PROSITE" id="PS51700"/>
    </source>
</evidence>
<comment type="catalytic activity">
    <reaction evidence="1">
        <text>All bonds known to be hydrolyzed by this endopeptidase have arginine in P1 and an acidic residue in P4. P6 is often occupied by an acidic residue or by a hydroxy-amino-acid residue, the phosphorylation of which enhances cleavage.</text>
        <dbReference type="EC" id="3.4.22.49"/>
    </reaction>
</comment>
<feature type="compositionally biased region" description="Basic residues" evidence="6">
    <location>
        <begin position="733"/>
        <end position="742"/>
    </location>
</feature>
<feature type="compositionally biased region" description="Basic and acidic residues" evidence="6">
    <location>
        <begin position="743"/>
        <end position="757"/>
    </location>
</feature>
<sequence length="1677" mass="186576">MALAKSILKAISSCNLTGVANNIETWMHALVSHLASVCEKRRLAQALEISVTCSKYYTKYMDHVPPDKASLVPQLLCKIVEAKRSIADSAGIEEEQDEIRVSALGLEVNFVDFCLKASLQMYEMQVLATEKGQEAKMLIGESPTAEMSLLLGHYYFIKYLLQHNADINDKTKQVKLDVGVEGVSMFNSNREMRELVPLSTQEKYLANITKALELWEQGANHWASTQAVSKYLQQHWEVILQCGIRLNLLLQPELAVRTMRVAQGIACQQKLKKGVTETTIHLASSLILQGQYAEPHDILFGRGLDEANKQLLLVRAQYFMYTGQREKAVQSLEGYLKGDQSVGTTATLFDGIARRLLSMCLCFCVNSITAKTNGVNSDGAKTDGVKSDIRSSDGTKLDGVNSDGLKLGKVQGVDGSNTACHLLSLAYEGMHQHLSLVNEAEDEGKTADETEKKVENTSKTPANKNGAQNQGKKDKRTPERIGHCTELSLEIKEKLEKLQPPDCSCLKEVRNSQVQNSKLQTNLESMMTDIEPLSSKKTLFNEPVEVDDVDEAKEDNDTATADKATLQKKVMFDDAAKKVEDEIKSEKKDSASVKADIGKTTAAKVKATPLKQKKVADVLATPKVYSQLVNVFASTKKVKPAASSIAQTPATRIRDLNELIASDDEEDVFFPKKRPITPSVSKSLKAKTEPRNRTIKSEKSTLQGTKANLACKLNFIYQDDDGNESEKQETKDSKRKFFKSKHTIHEEKEHEEDKEITEVSENIQDEFTVKKDVYDIKLELFKDIKTSQQTVKPAKQPSKGRKGVKKSVNKSAQEAVSIIISSPDADPSEVVATDTNSEEKVTTSNTQNENSIKDKSKIEIDVYDIETELSPAVKQNQKSVKSVKGSARAGKRTVKKKETVKETKGLVDSDTSISCETGSNKGSTKKTKVTKKAAAKETISQSEQKKADKENKDTLNVPEAVSEKKKVVKPVKRVTRSARSRKTEEPESVRMLNPGAELGKGNLELRTLDAESDVDHQDAKSNGDSYIDLCIEGEEELLDDICLPNIGNEIGLSPVEIIRSHVHGGGRIDMSLEPGKDIAHECDEIESMRSDVKSGGKAARGTLAKAKKDTVIRKSDRKSKDKVNSNKKVGADNQHDVEDDIGEDSSRESMRSGRLCSTQGMMEKLGFMELLDEGANAEPCVANEGETSAEIFSTLEFLYNQMSCRPPSPQHADLCNLLAYHHFERDTVKAAFYLSDGLAVTFRHQLLLNQTKKMRRVKYNENDGEVKFPPSMSFSAFFNQRSDSVETMISSIPSEWSVVQVSVVSAGLSWKQMVVTRFTRDNKPLVLKLPAFNTKKGSQVVEDFIKIKQSVHMLWGEKDRDKWWKKRFQFDEQLKSLVSCMENLWFDHWRCVLAPREHSTATLELVQSELKAIVGSVVDTSIIEFLLLAAKHLVKGELEKCCLKLIPSVDIVINGTISILKKHKTSTSSVNPHLVLILDKTVQQLPWETLPLLNKMSITRMPCLSYLHSQLSYLQSLESSVYSRGINMRNTSYFLNPGADLKNCETTFEKWFEGEKGWVGVSGKPPTEAQFVEAITSKDMLLYIGHGSGGQYLGYDEIEKLTGQALVVLMGCSSGQLQAKDKDIDKFTEEFLKLCMAAKPGTYIPLLMQKAREVFKMKYINGCAPIMYGLPMFISKN</sequence>
<feature type="coiled-coil region" evidence="5">
    <location>
        <begin position="549"/>
        <end position="596"/>
    </location>
</feature>
<feature type="compositionally biased region" description="Basic and acidic residues" evidence="6">
    <location>
        <begin position="686"/>
        <end position="699"/>
    </location>
</feature>
<evidence type="ECO:0000256" key="6">
    <source>
        <dbReference type="SAM" id="MobiDB-lite"/>
    </source>
</evidence>
<feature type="compositionally biased region" description="Basic residues" evidence="6">
    <location>
        <begin position="966"/>
        <end position="980"/>
    </location>
</feature>
<evidence type="ECO:0000256" key="2">
    <source>
        <dbReference type="ARBA" id="ARBA00012489"/>
    </source>
</evidence>
<feature type="region of interest" description="Disordered" evidence="6">
    <location>
        <begin position="871"/>
        <end position="997"/>
    </location>
</feature>